<dbReference type="AlphaFoldDB" id="T1CRQ0"/>
<dbReference type="Gene3D" id="3.40.50.150">
    <property type="entry name" value="Vaccinia Virus protein VP39"/>
    <property type="match status" value="1"/>
</dbReference>
<proteinExistence type="predicted"/>
<name>T1CRQ0_9ZZZZ</name>
<gene>
    <name evidence="3" type="ORF">B1B_04637</name>
</gene>
<dbReference type="EMBL" id="AUZY01002904">
    <property type="protein sequence ID" value="EQD71104.1"/>
    <property type="molecule type" value="Genomic_DNA"/>
</dbReference>
<keyword evidence="1 3" id="KW-0808">Transferase</keyword>
<keyword evidence="3" id="KW-0489">Methyltransferase</keyword>
<dbReference type="InterPro" id="IPR029063">
    <property type="entry name" value="SAM-dependent_MTases_sf"/>
</dbReference>
<dbReference type="SUPFAM" id="SSF53335">
    <property type="entry name" value="S-adenosyl-L-methionine-dependent methyltransferases"/>
    <property type="match status" value="1"/>
</dbReference>
<dbReference type="PANTHER" id="PTHR43861">
    <property type="entry name" value="TRANS-ACONITATE 2-METHYLTRANSFERASE-RELATED"/>
    <property type="match status" value="1"/>
</dbReference>
<accession>T1CRQ0</accession>
<protein>
    <submittedName>
        <fullName evidence="3">Methyltransferase type 12</fullName>
    </submittedName>
</protein>
<reference evidence="3" key="2">
    <citation type="journal article" date="2014" name="ISME J.">
        <title>Microbial stratification in low pH oxic and suboxic macroscopic growths along an acid mine drainage.</title>
        <authorList>
            <person name="Mendez-Garcia C."/>
            <person name="Mesa V."/>
            <person name="Sprenger R.R."/>
            <person name="Richter M."/>
            <person name="Diez M.S."/>
            <person name="Solano J."/>
            <person name="Bargiela R."/>
            <person name="Golyshina O.V."/>
            <person name="Manteca A."/>
            <person name="Ramos J.L."/>
            <person name="Gallego J.R."/>
            <person name="Llorente I."/>
            <person name="Martins Dos Santos V.A."/>
            <person name="Jensen O.N."/>
            <person name="Pelaez A.I."/>
            <person name="Sanchez J."/>
            <person name="Ferrer M."/>
        </authorList>
    </citation>
    <scope>NUCLEOTIDE SEQUENCE</scope>
</reference>
<reference evidence="3" key="1">
    <citation type="submission" date="2013-08" db="EMBL/GenBank/DDBJ databases">
        <authorList>
            <person name="Mendez C."/>
            <person name="Richter M."/>
            <person name="Ferrer M."/>
            <person name="Sanchez J."/>
        </authorList>
    </citation>
    <scope>NUCLEOTIDE SEQUENCE</scope>
</reference>
<evidence type="ECO:0000313" key="3">
    <source>
        <dbReference type="EMBL" id="EQD71104.1"/>
    </source>
</evidence>
<dbReference type="GO" id="GO:0032259">
    <property type="term" value="P:methylation"/>
    <property type="evidence" value="ECO:0007669"/>
    <property type="project" value="UniProtKB-KW"/>
</dbReference>
<feature type="non-terminal residue" evidence="3">
    <location>
        <position position="145"/>
    </location>
</feature>
<dbReference type="GO" id="GO:0008168">
    <property type="term" value="F:methyltransferase activity"/>
    <property type="evidence" value="ECO:0007669"/>
    <property type="project" value="UniProtKB-KW"/>
</dbReference>
<sequence length="145" mass="16031">MVDLGCGEGRDSIYFAQRGYRVVGVDISSVGVRKAARRASRLGVNARFSVGDIRTYRLSHPVDVVFCSGALNNLPRRIRATRFEHFKANTAPGGINAMNADVPKPYIPPQTTNPFASPFHSGELLGYYWDWQILDAGQVEFISDP</sequence>
<dbReference type="Pfam" id="PF13649">
    <property type="entry name" value="Methyltransf_25"/>
    <property type="match status" value="1"/>
</dbReference>
<dbReference type="InterPro" id="IPR041698">
    <property type="entry name" value="Methyltransf_25"/>
</dbReference>
<organism evidence="3">
    <name type="scientific">mine drainage metagenome</name>
    <dbReference type="NCBI Taxonomy" id="410659"/>
    <lineage>
        <taxon>unclassified sequences</taxon>
        <taxon>metagenomes</taxon>
        <taxon>ecological metagenomes</taxon>
    </lineage>
</organism>
<evidence type="ECO:0000256" key="1">
    <source>
        <dbReference type="ARBA" id="ARBA00022679"/>
    </source>
</evidence>
<evidence type="ECO:0000259" key="2">
    <source>
        <dbReference type="Pfam" id="PF13649"/>
    </source>
</evidence>
<feature type="domain" description="Methyltransferase" evidence="2">
    <location>
        <begin position="2"/>
        <end position="94"/>
    </location>
</feature>
<comment type="caution">
    <text evidence="3">The sequence shown here is derived from an EMBL/GenBank/DDBJ whole genome shotgun (WGS) entry which is preliminary data.</text>
</comment>
<dbReference type="CDD" id="cd02440">
    <property type="entry name" value="AdoMet_MTases"/>
    <property type="match status" value="1"/>
</dbReference>